<evidence type="ECO:0000256" key="4">
    <source>
        <dbReference type="ARBA" id="ARBA00022679"/>
    </source>
</evidence>
<dbReference type="SUPFAM" id="SSF53756">
    <property type="entry name" value="UDP-Glycosyltransferase/glycogen phosphorylase"/>
    <property type="match status" value="1"/>
</dbReference>
<name>A0A915PIN1_9BILA</name>
<organism evidence="6 7">
    <name type="scientific">Setaria digitata</name>
    <dbReference type="NCBI Taxonomy" id="48799"/>
    <lineage>
        <taxon>Eukaryota</taxon>
        <taxon>Metazoa</taxon>
        <taxon>Ecdysozoa</taxon>
        <taxon>Nematoda</taxon>
        <taxon>Chromadorea</taxon>
        <taxon>Rhabditida</taxon>
        <taxon>Spirurina</taxon>
        <taxon>Spiruromorpha</taxon>
        <taxon>Filarioidea</taxon>
        <taxon>Setariidae</taxon>
        <taxon>Setaria</taxon>
    </lineage>
</organism>
<sequence length="167" mass="18915">MGVTLLLNHEVDSHLIADIPNIISRNDIPQKDLLDEIKIKIKFAIYNIRVECPFHANLRALITECDRSTVLEAAYAGVPLICVPLSVEQMRNSRIAQWNKIAIIIDGAAARRNLVQKKRGSKLAQMISDNPLSSREYLIRQVEYAIKFGPLFLMLPPMIDIFISTTF</sequence>
<dbReference type="PANTHER" id="PTHR48043:SF23">
    <property type="entry name" value="UDP-GLUCURONOSYLTRANSFERASE"/>
    <property type="match status" value="1"/>
</dbReference>
<accession>A0A915PIN1</accession>
<dbReference type="GO" id="GO:0015020">
    <property type="term" value="F:glucuronosyltransferase activity"/>
    <property type="evidence" value="ECO:0007669"/>
    <property type="project" value="UniProtKB-EC"/>
</dbReference>
<dbReference type="Pfam" id="PF00201">
    <property type="entry name" value="UDPGT"/>
    <property type="match status" value="1"/>
</dbReference>
<dbReference type="InterPro" id="IPR002213">
    <property type="entry name" value="UDP_glucos_trans"/>
</dbReference>
<dbReference type="Proteomes" id="UP000887581">
    <property type="component" value="Unplaced"/>
</dbReference>
<proteinExistence type="inferred from homology"/>
<keyword evidence="4" id="KW-0808">Transferase</keyword>
<dbReference type="PANTHER" id="PTHR48043">
    <property type="entry name" value="EG:EG0003.4 PROTEIN-RELATED"/>
    <property type="match status" value="1"/>
</dbReference>
<evidence type="ECO:0000313" key="6">
    <source>
        <dbReference type="Proteomes" id="UP000887581"/>
    </source>
</evidence>
<evidence type="ECO:0000256" key="3">
    <source>
        <dbReference type="ARBA" id="ARBA00022676"/>
    </source>
</evidence>
<comment type="catalytic activity">
    <reaction evidence="5">
        <text>glucuronate acceptor + UDP-alpha-D-glucuronate = acceptor beta-D-glucuronoside + UDP + H(+)</text>
        <dbReference type="Rhea" id="RHEA:21032"/>
        <dbReference type="ChEBI" id="CHEBI:15378"/>
        <dbReference type="ChEBI" id="CHEBI:58052"/>
        <dbReference type="ChEBI" id="CHEBI:58223"/>
        <dbReference type="ChEBI" id="CHEBI:132367"/>
        <dbReference type="ChEBI" id="CHEBI:132368"/>
        <dbReference type="EC" id="2.4.1.17"/>
    </reaction>
</comment>
<evidence type="ECO:0000256" key="5">
    <source>
        <dbReference type="ARBA" id="ARBA00047475"/>
    </source>
</evidence>
<keyword evidence="6" id="KW-1185">Reference proteome</keyword>
<comment type="similarity">
    <text evidence="1">Belongs to the UDP-glycosyltransferase family.</text>
</comment>
<dbReference type="EC" id="2.4.1.17" evidence="2"/>
<evidence type="ECO:0000313" key="7">
    <source>
        <dbReference type="WBParaSite" id="sdigi.contig184.g5809.t1"/>
    </source>
</evidence>
<evidence type="ECO:0000256" key="2">
    <source>
        <dbReference type="ARBA" id="ARBA00012544"/>
    </source>
</evidence>
<dbReference type="InterPro" id="IPR050271">
    <property type="entry name" value="UDP-glycosyltransferase"/>
</dbReference>
<evidence type="ECO:0000256" key="1">
    <source>
        <dbReference type="ARBA" id="ARBA00009995"/>
    </source>
</evidence>
<keyword evidence="3" id="KW-0328">Glycosyltransferase</keyword>
<dbReference type="AlphaFoldDB" id="A0A915PIN1"/>
<reference evidence="7" key="1">
    <citation type="submission" date="2022-11" db="UniProtKB">
        <authorList>
            <consortium name="WormBaseParasite"/>
        </authorList>
    </citation>
    <scope>IDENTIFICATION</scope>
</reference>
<dbReference type="Gene3D" id="3.40.50.2000">
    <property type="entry name" value="Glycogen Phosphorylase B"/>
    <property type="match status" value="1"/>
</dbReference>
<dbReference type="WBParaSite" id="sdigi.contig184.g5809.t1">
    <property type="protein sequence ID" value="sdigi.contig184.g5809.t1"/>
    <property type="gene ID" value="sdigi.contig184.g5809"/>
</dbReference>
<protein>
    <recommendedName>
        <fullName evidence="2">glucuronosyltransferase</fullName>
        <ecNumber evidence="2">2.4.1.17</ecNumber>
    </recommendedName>
</protein>